<dbReference type="GO" id="GO:0042450">
    <property type="term" value="P:L-arginine biosynthetic process via ornithine"/>
    <property type="evidence" value="ECO:0007669"/>
    <property type="project" value="UniProtKB-UniRule"/>
</dbReference>
<comment type="similarity">
    <text evidence="1 5">Belongs to the aspartate/ornithine carbamoyltransferase superfamily. OTCase family.</text>
</comment>
<dbReference type="HOGENOM" id="CLU_043846_3_2_2"/>
<feature type="binding site" evidence="5">
    <location>
        <begin position="226"/>
        <end position="227"/>
    </location>
    <ligand>
        <name>L-ornithine</name>
        <dbReference type="ChEBI" id="CHEBI:46911"/>
    </ligand>
</feature>
<feature type="binding site" evidence="5">
    <location>
        <position position="162"/>
    </location>
    <ligand>
        <name>L-ornithine</name>
        <dbReference type="ChEBI" id="CHEBI:46911"/>
    </ligand>
</feature>
<dbReference type="HAMAP" id="MF_01109">
    <property type="entry name" value="OTCase"/>
    <property type="match status" value="1"/>
</dbReference>
<gene>
    <name evidence="9" type="ordered locus">Mpet_1315</name>
</gene>
<sequence length="311" mass="34583">MKKDILSILDLNSEELTGVLALADKLKGERKNGIFPEYLYKKSVGLIFEKASTRTRISFETGIFELGGHPLFLNPNDMQLGRGETISDTAKVLSRYLSAIMMRSYSHRTVEELALHSTIPVINGLSDEEHPCQILADIMTMRENFGNNLEDLTIAWIGDGNNVCDSLMLSSALTGYRVNVASPPAYRPKEKYIELAEKAGAYVKFFDNPRDAVSGADVIYTDTWISMGRENEKEARVNAFKGYRVDESLLAGCDSDSIVFHCLPAHRGEEISDEVIDGPMSRVWDQAENRLHAQKALLAKLLGDDISQSVS</sequence>
<evidence type="ECO:0000256" key="4">
    <source>
        <dbReference type="ARBA" id="ARBA00048772"/>
    </source>
</evidence>
<dbReference type="InterPro" id="IPR024904">
    <property type="entry name" value="OTCase_ArgI"/>
</dbReference>
<keyword evidence="10" id="KW-1185">Reference proteome</keyword>
<dbReference type="eggNOG" id="arCOG00912">
    <property type="taxonomic scope" value="Archaea"/>
</dbReference>
<dbReference type="GO" id="GO:0019240">
    <property type="term" value="P:citrulline biosynthetic process"/>
    <property type="evidence" value="ECO:0007669"/>
    <property type="project" value="TreeGrafter"/>
</dbReference>
<dbReference type="Pfam" id="PF00185">
    <property type="entry name" value="OTCace"/>
    <property type="match status" value="1"/>
</dbReference>
<feature type="binding site" evidence="5">
    <location>
        <begin position="262"/>
        <end position="263"/>
    </location>
    <ligand>
        <name>carbamoyl phosphate</name>
        <dbReference type="ChEBI" id="CHEBI:58228"/>
    </ligand>
</feature>
<dbReference type="GeneID" id="9743782"/>
<dbReference type="NCBIfam" id="NF001986">
    <property type="entry name" value="PRK00779.1"/>
    <property type="match status" value="1"/>
</dbReference>
<dbReference type="OrthoDB" id="4696at2157"/>
<dbReference type="KEGG" id="mpi:Mpet_1315"/>
<dbReference type="PRINTS" id="PR00102">
    <property type="entry name" value="OTCASE"/>
</dbReference>
<dbReference type="PANTHER" id="PTHR45753:SF3">
    <property type="entry name" value="ORNITHINE TRANSCARBAMYLASE, MITOCHONDRIAL"/>
    <property type="match status" value="1"/>
</dbReference>
<dbReference type="EC" id="2.1.3.3" evidence="2 6"/>
<reference evidence="9 10" key="1">
    <citation type="journal article" date="2010" name="Stand. Genomic Sci.">
        <title>Complete genome sequence of Methanoplanus petrolearius type strain (SEBR 4847).</title>
        <authorList>
            <person name="Brambilla E."/>
            <person name="Djao O.D."/>
            <person name="Daligault H."/>
            <person name="Lapidus A."/>
            <person name="Lucas S."/>
            <person name="Hammon N."/>
            <person name="Nolan M."/>
            <person name="Tice H."/>
            <person name="Cheng J.F."/>
            <person name="Han C."/>
            <person name="Tapia R."/>
            <person name="Goodwin L."/>
            <person name="Pitluck S."/>
            <person name="Liolios K."/>
            <person name="Ivanova N."/>
            <person name="Mavromatis K."/>
            <person name="Mikhailova N."/>
            <person name="Pati A."/>
            <person name="Chen A."/>
            <person name="Palaniappan K."/>
            <person name="Land M."/>
            <person name="Hauser L."/>
            <person name="Chang Y.J."/>
            <person name="Jeffries C.D."/>
            <person name="Rohde M."/>
            <person name="Spring S."/>
            <person name="Sikorski J."/>
            <person name="Goker M."/>
            <person name="Woyke T."/>
            <person name="Bristow J."/>
            <person name="Eisen J.A."/>
            <person name="Markowitz V."/>
            <person name="Hugenholtz P."/>
            <person name="Kyrpides N.C."/>
            <person name="Klenk H.P."/>
        </authorList>
    </citation>
    <scope>NUCLEOTIDE SEQUENCE [LARGE SCALE GENOMIC DNA]</scope>
    <source>
        <strain evidence="10">DSM 11571 / OCM 486 / SEBR 4847</strain>
    </source>
</reference>
<evidence type="ECO:0000256" key="5">
    <source>
        <dbReference type="HAMAP-Rule" id="MF_01109"/>
    </source>
</evidence>
<dbReference type="FunFam" id="3.40.50.1370:FF:000008">
    <property type="entry name" value="Ornithine carbamoyltransferase"/>
    <property type="match status" value="1"/>
</dbReference>
<evidence type="ECO:0000256" key="1">
    <source>
        <dbReference type="ARBA" id="ARBA00007805"/>
    </source>
</evidence>
<dbReference type="InterPro" id="IPR006130">
    <property type="entry name" value="Asp/Orn_carbamoylTrfase"/>
</dbReference>
<dbReference type="AlphaFoldDB" id="E1REB2"/>
<dbReference type="Proteomes" id="UP000006565">
    <property type="component" value="Chromosome"/>
</dbReference>
<dbReference type="STRING" id="679926.Mpet_1315"/>
<dbReference type="GO" id="GO:0005737">
    <property type="term" value="C:cytoplasm"/>
    <property type="evidence" value="ECO:0007669"/>
    <property type="project" value="UniProtKB-SubCell"/>
</dbReference>
<dbReference type="PANTHER" id="PTHR45753">
    <property type="entry name" value="ORNITHINE CARBAMOYLTRANSFERASE, MITOCHONDRIAL"/>
    <property type="match status" value="1"/>
</dbReference>
<dbReference type="GO" id="GO:0016597">
    <property type="term" value="F:amino acid binding"/>
    <property type="evidence" value="ECO:0007669"/>
    <property type="project" value="InterPro"/>
</dbReference>
<dbReference type="InterPro" id="IPR006132">
    <property type="entry name" value="Asp/Orn_carbamoyltranf_P-bd"/>
</dbReference>
<feature type="binding site" evidence="5">
    <location>
        <position position="79"/>
    </location>
    <ligand>
        <name>carbamoyl phosphate</name>
        <dbReference type="ChEBI" id="CHEBI:58228"/>
    </ligand>
</feature>
<dbReference type="GO" id="GO:0004585">
    <property type="term" value="F:ornithine carbamoyltransferase activity"/>
    <property type="evidence" value="ECO:0007669"/>
    <property type="project" value="UniProtKB-UniRule"/>
</dbReference>
<evidence type="ECO:0000256" key="3">
    <source>
        <dbReference type="ARBA" id="ARBA00022679"/>
    </source>
</evidence>
<proteinExistence type="inferred from homology"/>
<feature type="domain" description="Aspartate/ornithine carbamoyltransferase carbamoyl-P binding" evidence="8">
    <location>
        <begin position="3"/>
        <end position="143"/>
    </location>
</feature>
<dbReference type="InterPro" id="IPR002292">
    <property type="entry name" value="Orn/put_carbamltrans"/>
</dbReference>
<dbReference type="Pfam" id="PF02729">
    <property type="entry name" value="OTCace_N"/>
    <property type="match status" value="1"/>
</dbReference>
<feature type="domain" description="Aspartate/ornithine carbamoyltransferase Asp/Orn-binding" evidence="7">
    <location>
        <begin position="151"/>
        <end position="299"/>
    </location>
</feature>
<evidence type="ECO:0000313" key="10">
    <source>
        <dbReference type="Proteomes" id="UP000006565"/>
    </source>
</evidence>
<protein>
    <recommendedName>
        <fullName evidence="2 6">Ornithine carbamoyltransferase</fullName>
        <ecNumber evidence="2 6">2.1.3.3</ecNumber>
    </recommendedName>
</protein>
<dbReference type="NCBIfam" id="TIGR00658">
    <property type="entry name" value="orni_carb_tr"/>
    <property type="match status" value="1"/>
</dbReference>
<evidence type="ECO:0000313" key="9">
    <source>
        <dbReference type="EMBL" id="ADN36075.1"/>
    </source>
</evidence>
<comment type="subcellular location">
    <subcellularLocation>
        <location evidence="5">Cytoplasm</location>
    </subcellularLocation>
</comment>
<dbReference type="PRINTS" id="PR00100">
    <property type="entry name" value="AOTCASE"/>
</dbReference>
<evidence type="ECO:0000256" key="2">
    <source>
        <dbReference type="ARBA" id="ARBA00013007"/>
    </source>
</evidence>
<accession>E1REB2</accession>
<feature type="binding site" evidence="5">
    <location>
        <begin position="130"/>
        <end position="133"/>
    </location>
    <ligand>
        <name>carbamoyl phosphate</name>
        <dbReference type="ChEBI" id="CHEBI:58228"/>
    </ligand>
</feature>
<feature type="binding site" evidence="5">
    <location>
        <begin position="52"/>
        <end position="55"/>
    </location>
    <ligand>
        <name>carbamoyl phosphate</name>
        <dbReference type="ChEBI" id="CHEBI:58228"/>
    </ligand>
</feature>
<evidence type="ECO:0000256" key="6">
    <source>
        <dbReference type="NCBIfam" id="TIGR00658"/>
    </source>
</evidence>
<dbReference type="InterPro" id="IPR006131">
    <property type="entry name" value="Asp_carbamoyltransf_Asp/Orn-bd"/>
</dbReference>
<organism evidence="9 10">
    <name type="scientific">Methanolacinia petrolearia (strain DSM 11571 / OCM 486 / SEBR 4847)</name>
    <name type="common">Methanoplanus petrolearius</name>
    <dbReference type="NCBI Taxonomy" id="679926"/>
    <lineage>
        <taxon>Archaea</taxon>
        <taxon>Methanobacteriati</taxon>
        <taxon>Methanobacteriota</taxon>
        <taxon>Stenosarchaea group</taxon>
        <taxon>Methanomicrobia</taxon>
        <taxon>Methanomicrobiales</taxon>
        <taxon>Methanomicrobiaceae</taxon>
        <taxon>Methanolacinia</taxon>
    </lineage>
</organism>
<feature type="binding site" evidence="5">
    <location>
        <position position="222"/>
    </location>
    <ligand>
        <name>L-ornithine</name>
        <dbReference type="ChEBI" id="CHEBI:46911"/>
    </ligand>
</feature>
<keyword evidence="3 5" id="KW-0808">Transferase</keyword>
<dbReference type="EMBL" id="CP002117">
    <property type="protein sequence ID" value="ADN36075.1"/>
    <property type="molecule type" value="Genomic_DNA"/>
</dbReference>
<dbReference type="SUPFAM" id="SSF53671">
    <property type="entry name" value="Aspartate/ornithine carbamoyltransferase"/>
    <property type="match status" value="1"/>
</dbReference>
<dbReference type="Gene3D" id="3.40.50.1370">
    <property type="entry name" value="Aspartate/ornithine carbamoyltransferase"/>
    <property type="match status" value="2"/>
</dbReference>
<dbReference type="RefSeq" id="WP_013329252.1">
    <property type="nucleotide sequence ID" value="NC_014507.1"/>
</dbReference>
<feature type="binding site" evidence="5">
    <location>
        <position position="290"/>
    </location>
    <ligand>
        <name>carbamoyl phosphate</name>
        <dbReference type="ChEBI" id="CHEBI:58228"/>
    </ligand>
</feature>
<feature type="binding site" evidence="5">
    <location>
        <position position="103"/>
    </location>
    <ligand>
        <name>carbamoyl phosphate</name>
        <dbReference type="ChEBI" id="CHEBI:58228"/>
    </ligand>
</feature>
<comment type="catalytic activity">
    <reaction evidence="4 5">
        <text>carbamoyl phosphate + L-ornithine = L-citrulline + phosphate + H(+)</text>
        <dbReference type="Rhea" id="RHEA:19513"/>
        <dbReference type="ChEBI" id="CHEBI:15378"/>
        <dbReference type="ChEBI" id="CHEBI:43474"/>
        <dbReference type="ChEBI" id="CHEBI:46911"/>
        <dbReference type="ChEBI" id="CHEBI:57743"/>
        <dbReference type="ChEBI" id="CHEBI:58228"/>
        <dbReference type="EC" id="2.1.3.3"/>
    </reaction>
</comment>
<evidence type="ECO:0000259" key="7">
    <source>
        <dbReference type="Pfam" id="PF00185"/>
    </source>
</evidence>
<dbReference type="InterPro" id="IPR036901">
    <property type="entry name" value="Asp/Orn_carbamoylTrfase_sf"/>
</dbReference>
<keyword evidence="5" id="KW-0963">Cytoplasm</keyword>
<dbReference type="PROSITE" id="PS00097">
    <property type="entry name" value="CARBAMOYLTRANSFERASE"/>
    <property type="match status" value="1"/>
</dbReference>
<evidence type="ECO:0000259" key="8">
    <source>
        <dbReference type="Pfam" id="PF02729"/>
    </source>
</evidence>
<name>E1REB2_METP4</name>